<comment type="subcellular location">
    <subcellularLocation>
        <location evidence="12">Cytoplasm</location>
    </subcellularLocation>
</comment>
<dbReference type="OrthoDB" id="9775849at2"/>
<comment type="catalytic activity">
    <reaction evidence="12">
        <text>D-ribose + ATP = D-ribose 5-phosphate + ADP + H(+)</text>
        <dbReference type="Rhea" id="RHEA:13697"/>
        <dbReference type="ChEBI" id="CHEBI:15378"/>
        <dbReference type="ChEBI" id="CHEBI:30616"/>
        <dbReference type="ChEBI" id="CHEBI:47013"/>
        <dbReference type="ChEBI" id="CHEBI:78346"/>
        <dbReference type="ChEBI" id="CHEBI:456216"/>
        <dbReference type="EC" id="2.7.1.15"/>
    </reaction>
</comment>
<dbReference type="NCBIfam" id="NF008353">
    <property type="entry name" value="PRK11142.1"/>
    <property type="match status" value="1"/>
</dbReference>
<dbReference type="InterPro" id="IPR002139">
    <property type="entry name" value="Ribo/fructo_kinase"/>
</dbReference>
<keyword evidence="9 12" id="KW-0460">Magnesium</keyword>
<evidence type="ECO:0000259" key="13">
    <source>
        <dbReference type="Pfam" id="PF00294"/>
    </source>
</evidence>
<comment type="similarity">
    <text evidence="1">Belongs to the carbohydrate kinase pfkB family.</text>
</comment>
<feature type="binding site" evidence="12">
    <location>
        <position position="200"/>
    </location>
    <ligand>
        <name>ATP</name>
        <dbReference type="ChEBI" id="CHEBI:30616"/>
    </ligand>
</feature>
<dbReference type="NCBIfam" id="TIGR02152">
    <property type="entry name" value="D_ribokin_bact"/>
    <property type="match status" value="1"/>
</dbReference>
<evidence type="ECO:0000256" key="3">
    <source>
        <dbReference type="ARBA" id="ARBA00016943"/>
    </source>
</evidence>
<comment type="caution">
    <text evidence="12">Lacks conserved residue(s) required for the propagation of feature annotation.</text>
</comment>
<sequence length="322" mass="33159">MSSVVCVIGSSNTDMVIKGDKLPAPGETVLGGTFLMNPGGKGANQAVAAARLATAPNPDPNSPIPSTTVTFVANVGNDIFGRQALQQFEREGIRTDFVTTDADEPSGVALIGVDGKGENCIMVASGANARLGQEQVAQALAAETDADHTVVLLQLETPIPTVEYAIRQSHERGMRVVLNPAPAQLLDPAVLACLHVITPNETEAELLTGVRVTDETTAQQAARRLHEMGVPNVVITLGSRGAYLSAPAGASMIAAPPVTAVDTTAAGDCFNGALVVAIAEGRDLPDAVAFACKAASISVTRMGAQASLPHRQEVDSLPLLSI</sequence>
<feature type="binding site" evidence="12">
    <location>
        <position position="307"/>
    </location>
    <ligand>
        <name>K(+)</name>
        <dbReference type="ChEBI" id="CHEBI:29103"/>
    </ligand>
</feature>
<comment type="function">
    <text evidence="12">Catalyzes the phosphorylation of ribose at O-5 in a reaction requiring ATP and magnesium. The resulting D-ribose-5-phosphate can then be used either for sythesis of nucleotides, histidine, and tryptophan, or as a component of the pentose phosphate pathway.</text>
</comment>
<evidence type="ECO:0000256" key="9">
    <source>
        <dbReference type="ARBA" id="ARBA00022842"/>
    </source>
</evidence>
<dbReference type="Pfam" id="PF00294">
    <property type="entry name" value="PfkB"/>
    <property type="match status" value="1"/>
</dbReference>
<dbReference type="Proteomes" id="UP000219452">
    <property type="component" value="Unassembled WGS sequence"/>
</dbReference>
<comment type="subunit">
    <text evidence="12">Homodimer.</text>
</comment>
<keyword evidence="7 12" id="KW-0418">Kinase</keyword>
<gene>
    <name evidence="12" type="primary">rbsK</name>
    <name evidence="14" type="ORF">SAMN06269250_6376</name>
</gene>
<dbReference type="GO" id="GO:0004747">
    <property type="term" value="F:ribokinase activity"/>
    <property type="evidence" value="ECO:0007669"/>
    <property type="project" value="UniProtKB-UniRule"/>
</dbReference>
<dbReference type="GO" id="GO:0019303">
    <property type="term" value="P:D-ribose catabolic process"/>
    <property type="evidence" value="ECO:0007669"/>
    <property type="project" value="UniProtKB-UniRule"/>
</dbReference>
<feature type="binding site" evidence="12">
    <location>
        <position position="301"/>
    </location>
    <ligand>
        <name>K(+)</name>
        <dbReference type="ChEBI" id="CHEBI:29103"/>
    </ligand>
</feature>
<feature type="domain" description="Carbohydrate kinase PfkB" evidence="13">
    <location>
        <begin position="5"/>
        <end position="310"/>
    </location>
</feature>
<comment type="similarity">
    <text evidence="12">Belongs to the carbohydrate kinase PfkB family. Ribokinase subfamily.</text>
</comment>
<dbReference type="GO" id="GO:0005524">
    <property type="term" value="F:ATP binding"/>
    <property type="evidence" value="ECO:0007669"/>
    <property type="project" value="UniProtKB-UniRule"/>
</dbReference>
<dbReference type="PROSITE" id="PS00584">
    <property type="entry name" value="PFKB_KINASES_2"/>
    <property type="match status" value="1"/>
</dbReference>
<feature type="binding site" evidence="12">
    <location>
        <begin position="267"/>
        <end position="268"/>
    </location>
    <ligand>
        <name>ATP</name>
        <dbReference type="ChEBI" id="CHEBI:30616"/>
    </ligand>
</feature>
<dbReference type="AlphaFoldDB" id="A0A286GV43"/>
<accession>A0A286GV43</accession>
<feature type="binding site" evidence="12">
    <location>
        <position position="264"/>
    </location>
    <ligand>
        <name>K(+)</name>
        <dbReference type="ChEBI" id="CHEBI:29103"/>
    </ligand>
</feature>
<dbReference type="CDD" id="cd01174">
    <property type="entry name" value="ribokinase"/>
    <property type="match status" value="1"/>
</dbReference>
<reference evidence="15" key="1">
    <citation type="submission" date="2017-09" db="EMBL/GenBank/DDBJ databases">
        <authorList>
            <person name="Varghese N."/>
            <person name="Submissions S."/>
        </authorList>
    </citation>
    <scope>NUCLEOTIDE SEQUENCE [LARGE SCALE GENOMIC DNA]</scope>
    <source>
        <strain evidence="15">DSM 29961</strain>
    </source>
</reference>
<dbReference type="GO" id="GO:0046872">
    <property type="term" value="F:metal ion binding"/>
    <property type="evidence" value="ECO:0007669"/>
    <property type="project" value="UniProtKB-KW"/>
</dbReference>
<keyword evidence="5 12" id="KW-0479">Metal-binding</keyword>
<evidence type="ECO:0000313" key="15">
    <source>
        <dbReference type="Proteomes" id="UP000219452"/>
    </source>
</evidence>
<keyword evidence="4 12" id="KW-0808">Transferase</keyword>
<feature type="binding site" evidence="12">
    <location>
        <begin position="236"/>
        <end position="241"/>
    </location>
    <ligand>
        <name>ATP</name>
        <dbReference type="ChEBI" id="CHEBI:30616"/>
    </ligand>
</feature>
<comment type="activity regulation">
    <text evidence="12">Activated by a monovalent cation that binds near, but not in, the active site. The most likely occupant of the site in vivo is potassium. Ion binding induces a conformational change that may alter substrate affinity.</text>
</comment>
<dbReference type="PANTHER" id="PTHR10584:SF166">
    <property type="entry name" value="RIBOKINASE"/>
    <property type="match status" value="1"/>
</dbReference>
<dbReference type="GO" id="GO:0005829">
    <property type="term" value="C:cytosol"/>
    <property type="evidence" value="ECO:0007669"/>
    <property type="project" value="TreeGrafter"/>
</dbReference>
<dbReference type="EC" id="2.7.1.15" evidence="2 12"/>
<dbReference type="InterPro" id="IPR011877">
    <property type="entry name" value="Ribokinase"/>
</dbReference>
<dbReference type="UniPathway" id="UPA00916">
    <property type="reaction ID" value="UER00889"/>
</dbReference>
<dbReference type="SUPFAM" id="SSF53613">
    <property type="entry name" value="Ribokinase-like"/>
    <property type="match status" value="1"/>
</dbReference>
<evidence type="ECO:0000256" key="7">
    <source>
        <dbReference type="ARBA" id="ARBA00022777"/>
    </source>
</evidence>
<proteinExistence type="inferred from homology"/>
<dbReference type="HAMAP" id="MF_01987">
    <property type="entry name" value="Ribokinase"/>
    <property type="match status" value="1"/>
</dbReference>
<feature type="active site" description="Proton acceptor" evidence="12">
    <location>
        <position position="268"/>
    </location>
</feature>
<evidence type="ECO:0000256" key="8">
    <source>
        <dbReference type="ARBA" id="ARBA00022840"/>
    </source>
</evidence>
<evidence type="ECO:0000256" key="4">
    <source>
        <dbReference type="ARBA" id="ARBA00022679"/>
    </source>
</evidence>
<feature type="binding site" evidence="12">
    <location>
        <position position="298"/>
    </location>
    <ligand>
        <name>K(+)</name>
        <dbReference type="ChEBI" id="CHEBI:29103"/>
    </ligand>
</feature>
<dbReference type="InterPro" id="IPR011611">
    <property type="entry name" value="PfkB_dom"/>
</dbReference>
<comment type="cofactor">
    <cofactor evidence="12">
        <name>Mg(2+)</name>
        <dbReference type="ChEBI" id="CHEBI:18420"/>
    </cofactor>
    <text evidence="12">Requires a divalent cation, most likely magnesium in vivo, as an electrophilic catalyst to aid phosphoryl group transfer. It is the chelate of the metal and the nucleotide that is the actual substrate.</text>
</comment>
<keyword evidence="8 12" id="KW-0067">ATP-binding</keyword>
<dbReference type="InterPro" id="IPR002173">
    <property type="entry name" value="Carboh/pur_kinase_PfkB_CS"/>
</dbReference>
<protein>
    <recommendedName>
        <fullName evidence="3 12">Ribokinase</fullName>
        <shortName evidence="12">RK</shortName>
        <ecNumber evidence="2 12">2.7.1.15</ecNumber>
    </recommendedName>
</protein>
<dbReference type="PRINTS" id="PR00990">
    <property type="entry name" value="RIBOKINASE"/>
</dbReference>
<dbReference type="Gene3D" id="3.40.1190.20">
    <property type="match status" value="1"/>
</dbReference>
<evidence type="ECO:0000256" key="5">
    <source>
        <dbReference type="ARBA" id="ARBA00022723"/>
    </source>
</evidence>
<feature type="binding site" evidence="12">
    <location>
        <position position="303"/>
    </location>
    <ligand>
        <name>K(+)</name>
        <dbReference type="ChEBI" id="CHEBI:29103"/>
    </ligand>
</feature>
<evidence type="ECO:0000256" key="6">
    <source>
        <dbReference type="ARBA" id="ARBA00022741"/>
    </source>
</evidence>
<name>A0A286GV43_9BACT</name>
<evidence type="ECO:0000256" key="10">
    <source>
        <dbReference type="ARBA" id="ARBA00022958"/>
    </source>
</evidence>
<comment type="pathway">
    <text evidence="12">Carbohydrate metabolism; D-ribose degradation; D-ribose 5-phosphate from beta-D-ribopyranose: step 2/2.</text>
</comment>
<dbReference type="EMBL" id="OCNH01000009">
    <property type="protein sequence ID" value="SOD99342.1"/>
    <property type="molecule type" value="Genomic_DNA"/>
</dbReference>
<keyword evidence="15" id="KW-1185">Reference proteome</keyword>
<keyword evidence="10 12" id="KW-0630">Potassium</keyword>
<evidence type="ECO:0000256" key="11">
    <source>
        <dbReference type="ARBA" id="ARBA00023277"/>
    </source>
</evidence>
<dbReference type="InterPro" id="IPR029056">
    <property type="entry name" value="Ribokinase-like"/>
</dbReference>
<evidence type="ECO:0000313" key="14">
    <source>
        <dbReference type="EMBL" id="SOD99342.1"/>
    </source>
</evidence>
<keyword evidence="6 12" id="KW-0547">Nucleotide-binding</keyword>
<dbReference type="PANTHER" id="PTHR10584">
    <property type="entry name" value="SUGAR KINASE"/>
    <property type="match status" value="1"/>
</dbReference>
<feature type="binding site" evidence="12">
    <location>
        <begin position="40"/>
        <end position="44"/>
    </location>
    <ligand>
        <name>substrate</name>
    </ligand>
</feature>
<evidence type="ECO:0000256" key="2">
    <source>
        <dbReference type="ARBA" id="ARBA00012035"/>
    </source>
</evidence>
<keyword evidence="11 12" id="KW-0119">Carbohydrate metabolism</keyword>
<keyword evidence="12" id="KW-0963">Cytoplasm</keyword>
<evidence type="ECO:0000256" key="1">
    <source>
        <dbReference type="ARBA" id="ARBA00005380"/>
    </source>
</evidence>
<evidence type="ECO:0000256" key="12">
    <source>
        <dbReference type="HAMAP-Rule" id="MF_01987"/>
    </source>
</evidence>
<feature type="binding site" evidence="12">
    <location>
        <position position="268"/>
    </location>
    <ligand>
        <name>substrate</name>
    </ligand>
</feature>
<feature type="binding site" evidence="12">
    <location>
        <position position="156"/>
    </location>
    <ligand>
        <name>substrate</name>
    </ligand>
</feature>
<feature type="binding site" evidence="12">
    <location>
        <position position="262"/>
    </location>
    <ligand>
        <name>K(+)</name>
        <dbReference type="ChEBI" id="CHEBI:29103"/>
    </ligand>
</feature>
<dbReference type="RefSeq" id="WP_097131819.1">
    <property type="nucleotide sequence ID" value="NZ_OCNH01000009.1"/>
</dbReference>
<feature type="binding site" evidence="12">
    <location>
        <begin position="12"/>
        <end position="14"/>
    </location>
    <ligand>
        <name>substrate</name>
    </ligand>
</feature>
<organism evidence="14 15">
    <name type="scientific">Spirosoma fluviale</name>
    <dbReference type="NCBI Taxonomy" id="1597977"/>
    <lineage>
        <taxon>Bacteria</taxon>
        <taxon>Pseudomonadati</taxon>
        <taxon>Bacteroidota</taxon>
        <taxon>Cytophagia</taxon>
        <taxon>Cytophagales</taxon>
        <taxon>Cytophagaceae</taxon>
        <taxon>Spirosoma</taxon>
    </lineage>
</organism>